<evidence type="ECO:0000256" key="5">
    <source>
        <dbReference type="ARBA" id="ARBA00022840"/>
    </source>
</evidence>
<feature type="domain" description="Methionyl/Valyl/Leucyl/Isoleucyl-tRNA synthetase anticodon-binding" evidence="15">
    <location>
        <begin position="891"/>
        <end position="953"/>
    </location>
</feature>
<feature type="compositionally biased region" description="Polar residues" evidence="13">
    <location>
        <begin position="515"/>
        <end position="526"/>
    </location>
</feature>
<comment type="similarity">
    <text evidence="1 10">Belongs to the class-I aminoacyl-tRNA synthetase family. IleS type 2 subfamily.</text>
</comment>
<dbReference type="Gene3D" id="3.90.740.10">
    <property type="entry name" value="Valyl/Leucyl/Isoleucyl-tRNA synthetase, editing domain"/>
    <property type="match status" value="1"/>
</dbReference>
<feature type="region of interest" description="Disordered" evidence="13">
    <location>
        <begin position="515"/>
        <end position="536"/>
    </location>
</feature>
<feature type="active site" description="Proton donor/acceptor" evidence="11">
    <location>
        <position position="589"/>
    </location>
</feature>
<dbReference type="GO" id="GO:0000049">
    <property type="term" value="F:tRNA binding"/>
    <property type="evidence" value="ECO:0007669"/>
    <property type="project" value="InterPro"/>
</dbReference>
<dbReference type="GO" id="GO:0004822">
    <property type="term" value="F:isoleucine-tRNA ligase activity"/>
    <property type="evidence" value="ECO:0007669"/>
    <property type="project" value="UniProtKB-UniRule"/>
</dbReference>
<dbReference type="InterPro" id="IPR029033">
    <property type="entry name" value="His_PPase_superfam"/>
</dbReference>
<dbReference type="InterPro" id="IPR002301">
    <property type="entry name" value="Ile-tRNA-ligase"/>
</dbReference>
<keyword evidence="6 10" id="KW-0648">Protein biosynthesis</keyword>
<dbReference type="CDD" id="cd07067">
    <property type="entry name" value="HP_PGM_like"/>
    <property type="match status" value="1"/>
</dbReference>
<dbReference type="InterPro" id="IPR001412">
    <property type="entry name" value="aa-tRNA-synth_I_CS"/>
</dbReference>
<dbReference type="InterPro" id="IPR033709">
    <property type="entry name" value="Anticodon_Ile_ABEc"/>
</dbReference>
<keyword evidence="4 10" id="KW-0547">Nucleotide-binding</keyword>
<name>A0A1G2S940_9BACT</name>
<feature type="short sequence motif" description="'HIGH' region" evidence="10">
    <location>
        <begin position="52"/>
        <end position="62"/>
    </location>
</feature>
<dbReference type="SMART" id="SM00855">
    <property type="entry name" value="PGAM"/>
    <property type="match status" value="1"/>
</dbReference>
<evidence type="ECO:0000256" key="9">
    <source>
        <dbReference type="ARBA" id="ARBA00048359"/>
    </source>
</evidence>
<dbReference type="GO" id="GO:0008270">
    <property type="term" value="F:zinc ion binding"/>
    <property type="evidence" value="ECO:0007669"/>
    <property type="project" value="UniProtKB-UniRule"/>
</dbReference>
<comment type="subcellular location">
    <subcellularLocation>
        <location evidence="10">Cytoplasm</location>
    </subcellularLocation>
</comment>
<reference evidence="16 17" key="1">
    <citation type="journal article" date="2016" name="Nat. Commun.">
        <title>Thousands of microbial genomes shed light on interconnected biogeochemical processes in an aquifer system.</title>
        <authorList>
            <person name="Anantharaman K."/>
            <person name="Brown C.T."/>
            <person name="Hug L.A."/>
            <person name="Sharon I."/>
            <person name="Castelle C.J."/>
            <person name="Probst A.J."/>
            <person name="Thomas B.C."/>
            <person name="Singh A."/>
            <person name="Wilkins M.J."/>
            <person name="Karaoz U."/>
            <person name="Brodie E.L."/>
            <person name="Williams K.H."/>
            <person name="Hubbard S.S."/>
            <person name="Banfield J.F."/>
        </authorList>
    </citation>
    <scope>NUCLEOTIDE SEQUENCE [LARGE SCALE GENOMIC DNA]</scope>
</reference>
<dbReference type="GO" id="GO:0006428">
    <property type="term" value="P:isoleucyl-tRNA aminoacylation"/>
    <property type="evidence" value="ECO:0007669"/>
    <property type="project" value="UniProtKB-UniRule"/>
</dbReference>
<dbReference type="GO" id="GO:0005524">
    <property type="term" value="F:ATP binding"/>
    <property type="evidence" value="ECO:0007669"/>
    <property type="project" value="UniProtKB-UniRule"/>
</dbReference>
<evidence type="ECO:0000256" key="13">
    <source>
        <dbReference type="SAM" id="MobiDB-lite"/>
    </source>
</evidence>
<accession>A0A1G2S940</accession>
<feature type="domain" description="Methionyl/Valyl/Leucyl/Isoleucyl-tRNA synthetase anticodon-binding" evidence="15">
    <location>
        <begin position="981"/>
        <end position="1075"/>
    </location>
</feature>
<feature type="binding site" evidence="12">
    <location>
        <begin position="510"/>
        <end position="517"/>
    </location>
    <ligand>
        <name>substrate</name>
    </ligand>
</feature>
<gene>
    <name evidence="10" type="primary">ileS</name>
    <name evidence="16" type="ORF">A2675_00890</name>
</gene>
<dbReference type="InterPro" id="IPR009008">
    <property type="entry name" value="Val/Leu/Ile-tRNA-synth_edit"/>
</dbReference>
<evidence type="ECO:0000256" key="7">
    <source>
        <dbReference type="ARBA" id="ARBA00023146"/>
    </source>
</evidence>
<dbReference type="EC" id="6.1.1.5" evidence="10"/>
<evidence type="ECO:0000256" key="6">
    <source>
        <dbReference type="ARBA" id="ARBA00022917"/>
    </source>
</evidence>
<sequence length="1207" mass="135774">MTEGDSTNELKKSAVAKQEEETLAFWQREGVFEKSLEQTKGGEPFTFYDGPPFATGQPHYGHLLTSIMKDAIPRYQTMRGRYVRRVWGWDCHGLPVENLIEKELGLEHKKDILELGIGKFNEAARASVMRFDTEWKKIIPRIGRWIDMEESYKTMDVKYTESIWWAFKTLYEKGLAYKGYKSMHICPRCETTLSTTEVADGYKDITDISVTVKFELVDEPGTFVLAWTTTPWTLPGNVALAVGEEIGYGLVESDGVRFVVAKDRAEEVFKGKEFSTIKEFKGKDLVGKSYKPIFPYFQGLPLENRENGWKIYAADFVTTESGTGVVHIAPAFGEDDMNLGKKENLPFVQHVSFDGRFVPEVKDFAGMYVKPKSDDEKERLSTDIAILKYLQDTGAYFSKEKITHSYPHCWRCDTPLLNYATSSWFIKVTALKEKLLELNQNVSWVPESIKDGRFGKWLENARDWSISRTRFWGAPLPVWECDTCDKQEVIGTFEELKEKNLASNTYIVMRHGEATQNENDTVSSRPENPHHLTDKGRAQVAHTAGELKKKHIDLIISSDFVRTKETAELVAKEFGISLTDVIYDERLREINAGVFEGKTWAEYHATFKNKSDRFTLAPEGGETLVHVKERVGELLYELEQKYKGKTILLVSHGLPLMSLIAISKGLDRKEILEFDAWGNLLATGEAQVVPFVPLPHNAEYELDVHRPYIDEVKFACSCGGTMKRIPEVFDCWVESGSMPFAQFHYTGDDNSPEGKLFRKNFPADFISEGLDQTRGWFYTMLVMGAGLFEKAPYKNVIVNGLILAEDGRKMSKRLKNYPDIADILNIYGADAMRLYMLSSPIVHGEDLSFSERGVDEVLKKVILRTENVLSFYELYRDDAVAPSDASENVLDRWIVARLAETAQAITQGFDSYEFDRAARPVALFVDDLSTWYLRRSRDRFKSGAATASSALLRGLDASSTVPEGTSASASSPRLASDAVAAPLNSDESGDARAAQATLRFVLGEFAKLIAPVMPFLAERVYAQVGGEKQSVHLEAWPKEKQHDAEILSQMDEVRRIVSLGLEARAKAGIKVRQPLAELRLNKETLNDNTELALLITDEVNVKSIAFDIDMAEEVSLDTMVTPELKQEGQFRDLVRAIQDARKKGGLKPGQEIVLTLNIPDAWKAAVESNRDELMRTVSAKSITYGSAEGGLEVKSDDATLRVLVASV</sequence>
<keyword evidence="10" id="KW-0862">Zinc</keyword>
<dbReference type="InterPro" id="IPR002300">
    <property type="entry name" value="aa-tRNA-synth_Ia"/>
</dbReference>
<dbReference type="HAMAP" id="MF_02003">
    <property type="entry name" value="Ile_tRNA_synth_type2"/>
    <property type="match status" value="1"/>
</dbReference>
<organism evidence="16 17">
    <name type="scientific">Candidatus Yonathbacteria bacterium RIFCSPHIGHO2_01_FULL_51_10</name>
    <dbReference type="NCBI Taxonomy" id="1802723"/>
    <lineage>
        <taxon>Bacteria</taxon>
        <taxon>Candidatus Yonathiibacteriota</taxon>
    </lineage>
</organism>
<dbReference type="PANTHER" id="PTHR42780">
    <property type="entry name" value="SOLEUCYL-TRNA SYNTHETASE"/>
    <property type="match status" value="1"/>
</dbReference>
<keyword evidence="5 10" id="KW-0067">ATP-binding</keyword>
<comment type="domain">
    <text evidence="10">IleRS has two distinct active sites: one for aminoacylation and one for editing. The misactivated valine is translocated from the active site to the editing site, which sterically excludes the correctly activated isoleucine. The single editing site contains two valyl binding pockets, one specific for each substrate (Val-AMP or Val-tRNA(Ile)).</text>
</comment>
<dbReference type="PRINTS" id="PR00984">
    <property type="entry name" value="TRNASYNTHILE"/>
</dbReference>
<dbReference type="Pfam" id="PF19302">
    <property type="entry name" value="DUF5915"/>
    <property type="match status" value="1"/>
</dbReference>
<keyword evidence="2 10" id="KW-0963">Cytoplasm</keyword>
<feature type="domain" description="Aminoacyl-tRNA synthetase class Ia" evidence="14">
    <location>
        <begin position="717"/>
        <end position="846"/>
    </location>
</feature>
<dbReference type="GO" id="GO:0005737">
    <property type="term" value="C:cytoplasm"/>
    <property type="evidence" value="ECO:0007669"/>
    <property type="project" value="UniProtKB-SubCell"/>
</dbReference>
<feature type="binding site" evidence="10">
    <location>
        <position position="812"/>
    </location>
    <ligand>
        <name>ATP</name>
        <dbReference type="ChEBI" id="CHEBI:30616"/>
    </ligand>
</feature>
<feature type="active site" description="Tele-phosphohistidine intermediate" evidence="11">
    <location>
        <position position="511"/>
    </location>
</feature>
<dbReference type="EMBL" id="MHUS01000014">
    <property type="protein sequence ID" value="OHA81122.1"/>
    <property type="molecule type" value="Genomic_DNA"/>
</dbReference>
<dbReference type="InterPro" id="IPR023586">
    <property type="entry name" value="Ile-tRNA-ligase_type2"/>
</dbReference>
<protein>
    <recommendedName>
        <fullName evidence="10">Isoleucine--tRNA ligase</fullName>
        <ecNumber evidence="10">6.1.1.5</ecNumber>
    </recommendedName>
    <alternativeName>
        <fullName evidence="10">Isoleucyl-tRNA synthetase</fullName>
        <shortName evidence="10">IleRS</shortName>
    </alternativeName>
</protein>
<evidence type="ECO:0000256" key="8">
    <source>
        <dbReference type="ARBA" id="ARBA00025217"/>
    </source>
</evidence>
<dbReference type="PROSITE" id="PS00178">
    <property type="entry name" value="AA_TRNA_LIGASE_I"/>
    <property type="match status" value="1"/>
</dbReference>
<keyword evidence="7 10" id="KW-0030">Aminoacyl-tRNA synthetase</keyword>
<dbReference type="SUPFAM" id="SSF50677">
    <property type="entry name" value="ValRS/IleRS/LeuRS editing domain"/>
    <property type="match status" value="1"/>
</dbReference>
<dbReference type="SUPFAM" id="SSF47323">
    <property type="entry name" value="Anticodon-binding domain of a subclass of class I aminoacyl-tRNA synthetases"/>
    <property type="match status" value="2"/>
</dbReference>
<feature type="domain" description="Aminoacyl-tRNA synthetase class Ia" evidence="14">
    <location>
        <begin position="22"/>
        <end position="513"/>
    </location>
</feature>
<comment type="catalytic activity">
    <reaction evidence="9 10">
        <text>tRNA(Ile) + L-isoleucine + ATP = L-isoleucyl-tRNA(Ile) + AMP + diphosphate</text>
        <dbReference type="Rhea" id="RHEA:11060"/>
        <dbReference type="Rhea" id="RHEA-COMP:9666"/>
        <dbReference type="Rhea" id="RHEA-COMP:9695"/>
        <dbReference type="ChEBI" id="CHEBI:30616"/>
        <dbReference type="ChEBI" id="CHEBI:33019"/>
        <dbReference type="ChEBI" id="CHEBI:58045"/>
        <dbReference type="ChEBI" id="CHEBI:78442"/>
        <dbReference type="ChEBI" id="CHEBI:78528"/>
        <dbReference type="ChEBI" id="CHEBI:456215"/>
        <dbReference type="EC" id="6.1.1.5"/>
    </reaction>
</comment>
<dbReference type="SUPFAM" id="SSF53254">
    <property type="entry name" value="Phosphoglycerate mutase-like"/>
    <property type="match status" value="1"/>
</dbReference>
<evidence type="ECO:0000256" key="1">
    <source>
        <dbReference type="ARBA" id="ARBA00007078"/>
    </source>
</evidence>
<evidence type="ECO:0000313" key="16">
    <source>
        <dbReference type="EMBL" id="OHA81122.1"/>
    </source>
</evidence>
<dbReference type="AlphaFoldDB" id="A0A1G2S940"/>
<dbReference type="PANTHER" id="PTHR42780:SF1">
    <property type="entry name" value="ISOLEUCINE--TRNA LIGASE, CYTOPLASMIC"/>
    <property type="match status" value="1"/>
</dbReference>
<keyword evidence="3 10" id="KW-0436">Ligase</keyword>
<dbReference type="Gene3D" id="3.40.50.1240">
    <property type="entry name" value="Phosphoglycerate mutase-like"/>
    <property type="match status" value="1"/>
</dbReference>
<dbReference type="InterPro" id="IPR013155">
    <property type="entry name" value="M/V/L/I-tRNA-synth_anticd-bd"/>
</dbReference>
<feature type="compositionally biased region" description="Basic and acidic residues" evidence="13">
    <location>
        <begin position="527"/>
        <end position="536"/>
    </location>
</feature>
<evidence type="ECO:0000259" key="15">
    <source>
        <dbReference type="Pfam" id="PF08264"/>
    </source>
</evidence>
<comment type="subunit">
    <text evidence="10">Monomer.</text>
</comment>
<evidence type="ECO:0000256" key="11">
    <source>
        <dbReference type="PIRSR" id="PIRSR613078-1"/>
    </source>
</evidence>
<evidence type="ECO:0000313" key="17">
    <source>
        <dbReference type="Proteomes" id="UP000176997"/>
    </source>
</evidence>
<evidence type="ECO:0000256" key="10">
    <source>
        <dbReference type="HAMAP-Rule" id="MF_02003"/>
    </source>
</evidence>
<keyword evidence="10" id="KW-0479">Metal-binding</keyword>
<dbReference type="InterPro" id="IPR014729">
    <property type="entry name" value="Rossmann-like_a/b/a_fold"/>
</dbReference>
<dbReference type="GO" id="GO:0002161">
    <property type="term" value="F:aminoacyl-tRNA deacylase activity"/>
    <property type="evidence" value="ECO:0007669"/>
    <property type="project" value="InterPro"/>
</dbReference>
<comment type="caution">
    <text evidence="16">The sequence shown here is derived from an EMBL/GenBank/DDBJ whole genome shotgun (WGS) entry which is preliminary data.</text>
</comment>
<dbReference type="Proteomes" id="UP000176997">
    <property type="component" value="Unassembled WGS sequence"/>
</dbReference>
<dbReference type="STRING" id="1802723.A2675_00890"/>
<feature type="binding site" evidence="12">
    <location>
        <position position="562"/>
    </location>
    <ligand>
        <name>substrate</name>
    </ligand>
</feature>
<dbReference type="InterPro" id="IPR013078">
    <property type="entry name" value="His_Pase_superF_clade-1"/>
</dbReference>
<dbReference type="Pfam" id="PF08264">
    <property type="entry name" value="Anticodon_1"/>
    <property type="match status" value="2"/>
</dbReference>
<evidence type="ECO:0000256" key="3">
    <source>
        <dbReference type="ARBA" id="ARBA00022598"/>
    </source>
</evidence>
<proteinExistence type="inferred from homology"/>
<evidence type="ECO:0000256" key="2">
    <source>
        <dbReference type="ARBA" id="ARBA00022490"/>
    </source>
</evidence>
<evidence type="ECO:0000256" key="4">
    <source>
        <dbReference type="ARBA" id="ARBA00022741"/>
    </source>
</evidence>
<dbReference type="Pfam" id="PF00133">
    <property type="entry name" value="tRNA-synt_1"/>
    <property type="match status" value="2"/>
</dbReference>
<dbReference type="Gene3D" id="3.40.50.620">
    <property type="entry name" value="HUPs"/>
    <property type="match status" value="2"/>
</dbReference>
<dbReference type="Gene3D" id="1.10.730.10">
    <property type="entry name" value="Isoleucyl-tRNA Synthetase, Domain 1"/>
    <property type="match status" value="1"/>
</dbReference>
<evidence type="ECO:0000259" key="14">
    <source>
        <dbReference type="Pfam" id="PF00133"/>
    </source>
</evidence>
<comment type="cofactor">
    <cofactor evidence="10">
        <name>Zn(2+)</name>
        <dbReference type="ChEBI" id="CHEBI:29105"/>
    </cofactor>
</comment>
<dbReference type="CDD" id="cd07961">
    <property type="entry name" value="Anticodon_Ia_Ile_ABEc"/>
    <property type="match status" value="1"/>
</dbReference>
<evidence type="ECO:0000256" key="12">
    <source>
        <dbReference type="PIRSR" id="PIRSR613078-2"/>
    </source>
</evidence>
<dbReference type="SUPFAM" id="SSF52374">
    <property type="entry name" value="Nucleotidylyl transferase"/>
    <property type="match status" value="1"/>
</dbReference>
<feature type="short sequence motif" description="'KMSKS' region" evidence="10">
    <location>
        <begin position="809"/>
        <end position="813"/>
    </location>
</feature>
<dbReference type="InterPro" id="IPR009080">
    <property type="entry name" value="tRNAsynth_Ia_anticodon-bd"/>
</dbReference>
<comment type="function">
    <text evidence="8 10">Catalyzes the attachment of isoleucine to tRNA(Ile). As IleRS can inadvertently accommodate and process structurally similar amino acids such as valine, to avoid such errors it has two additional distinct tRNA(Ile)-dependent editing activities. One activity is designated as 'pretransfer' editing and involves the hydrolysis of activated Val-AMP. The other activity is designated 'posttransfer' editing and involves deacylation of mischarged Val-tRNA(Ile).</text>
</comment>